<name>A0A7I8DN36_9FIRM</name>
<dbReference type="GO" id="GO:0030170">
    <property type="term" value="F:pyridoxal phosphate binding"/>
    <property type="evidence" value="ECO:0007669"/>
    <property type="project" value="InterPro"/>
</dbReference>
<dbReference type="InterPro" id="IPR004838">
    <property type="entry name" value="NHTrfase_class1_PyrdxlP-BS"/>
</dbReference>
<protein>
    <recommendedName>
        <fullName evidence="3">Aminotransferase</fullName>
        <ecNumber evidence="3">2.6.1.-</ecNumber>
    </recommendedName>
</protein>
<comment type="cofactor">
    <cofactor evidence="1 3">
        <name>pyridoxal 5'-phosphate</name>
        <dbReference type="ChEBI" id="CHEBI:597326"/>
    </cofactor>
</comment>
<evidence type="ECO:0000256" key="3">
    <source>
        <dbReference type="RuleBase" id="RU000481"/>
    </source>
</evidence>
<dbReference type="Gene3D" id="3.90.1150.10">
    <property type="entry name" value="Aspartate Aminotransferase, domain 1"/>
    <property type="match status" value="1"/>
</dbReference>
<evidence type="ECO:0000256" key="1">
    <source>
        <dbReference type="ARBA" id="ARBA00001933"/>
    </source>
</evidence>
<dbReference type="AlphaFoldDB" id="A0A7I8DN36"/>
<dbReference type="InterPro" id="IPR015421">
    <property type="entry name" value="PyrdxlP-dep_Trfase_major"/>
</dbReference>
<organism evidence="5 6">
    <name type="scientific">Anaerocolumna chitinilytica</name>
    <dbReference type="NCBI Taxonomy" id="1727145"/>
    <lineage>
        <taxon>Bacteria</taxon>
        <taxon>Bacillati</taxon>
        <taxon>Bacillota</taxon>
        <taxon>Clostridia</taxon>
        <taxon>Lachnospirales</taxon>
        <taxon>Lachnospiraceae</taxon>
        <taxon>Anaerocolumna</taxon>
    </lineage>
</organism>
<keyword evidence="6" id="KW-1185">Reference proteome</keyword>
<dbReference type="InterPro" id="IPR015424">
    <property type="entry name" value="PyrdxlP-dep_Trfase"/>
</dbReference>
<dbReference type="Pfam" id="PF00155">
    <property type="entry name" value="Aminotran_1_2"/>
    <property type="match status" value="1"/>
</dbReference>
<sequence>MITSKEHFHGSDLEKIEKYYGIKKEDIINFAGNVNPLGISPVLRSALASHLDAITDYPDREYTALRRNIAAYIDKDTPSDNKCNIDHILVGNGSTELISLFIKFIKPKKALILSPTYSEYERELKLAGSMIDYFPLKEEENFQVNISALKETLEAPYNLLIICNPNNPTSTVIRTETMAEILTFCRDRNIYCMVDETYVEFAPDISSATSVSLLSAFQNLIILRGISKFFAAPGLRLGYAMTSDEALLQLVNENKNPWTINILASIAGEIMFSDENYIQETRSFINNERERIKTELSKINTIKYYEPNGNFILLKLTDEHPDSYEVFEGAIKKGMMIRDCSSFPGLGNRFIRFCFQSKEANNRLLEYLYQTLHS</sequence>
<dbReference type="RefSeq" id="WP_185258107.1">
    <property type="nucleotide sequence ID" value="NZ_AP023368.1"/>
</dbReference>
<accession>A0A7I8DN36</accession>
<dbReference type="GO" id="GO:0008483">
    <property type="term" value="F:transaminase activity"/>
    <property type="evidence" value="ECO:0007669"/>
    <property type="project" value="UniProtKB-KW"/>
</dbReference>
<evidence type="ECO:0000256" key="2">
    <source>
        <dbReference type="ARBA" id="ARBA00022898"/>
    </source>
</evidence>
<dbReference type="KEGG" id="acht:bsdcttw_07470"/>
<dbReference type="InterPro" id="IPR004839">
    <property type="entry name" value="Aminotransferase_I/II_large"/>
</dbReference>
<dbReference type="PROSITE" id="PS00105">
    <property type="entry name" value="AA_TRANSFER_CLASS_1"/>
    <property type="match status" value="1"/>
</dbReference>
<reference evidence="5 6" key="1">
    <citation type="submission" date="2020-08" db="EMBL/GenBank/DDBJ databases">
        <title>Draft genome sequencing of an Anaerocolumna strain isolated from anoxic soil subjected to BSD treatment.</title>
        <authorList>
            <person name="Uek A."/>
            <person name="Tonouchi A."/>
        </authorList>
    </citation>
    <scope>NUCLEOTIDE SEQUENCE [LARGE SCALE GENOMIC DNA]</scope>
    <source>
        <strain evidence="5 6">CTTW</strain>
    </source>
</reference>
<keyword evidence="3" id="KW-0808">Transferase</keyword>
<evidence type="ECO:0000259" key="4">
    <source>
        <dbReference type="Pfam" id="PF00155"/>
    </source>
</evidence>
<dbReference type="Gene3D" id="3.40.640.10">
    <property type="entry name" value="Type I PLP-dependent aspartate aminotransferase-like (Major domain)"/>
    <property type="match status" value="1"/>
</dbReference>
<evidence type="ECO:0000313" key="6">
    <source>
        <dbReference type="Proteomes" id="UP000515703"/>
    </source>
</evidence>
<keyword evidence="3" id="KW-0032">Aminotransferase</keyword>
<feature type="domain" description="Aminotransferase class I/classII large" evidence="4">
    <location>
        <begin position="26"/>
        <end position="367"/>
    </location>
</feature>
<keyword evidence="2" id="KW-0663">Pyridoxal phosphate</keyword>
<comment type="similarity">
    <text evidence="3">Belongs to the class-I pyridoxal-phosphate-dependent aminotransferase family.</text>
</comment>
<dbReference type="InterPro" id="IPR015422">
    <property type="entry name" value="PyrdxlP-dep_Trfase_small"/>
</dbReference>
<proteinExistence type="inferred from homology"/>
<dbReference type="CDD" id="cd00609">
    <property type="entry name" value="AAT_like"/>
    <property type="match status" value="1"/>
</dbReference>
<evidence type="ECO:0000313" key="5">
    <source>
        <dbReference type="EMBL" id="BCJ97706.1"/>
    </source>
</evidence>
<dbReference type="SUPFAM" id="SSF53383">
    <property type="entry name" value="PLP-dependent transferases"/>
    <property type="match status" value="1"/>
</dbReference>
<gene>
    <name evidence="5" type="ORF">bsdcttw_07470</name>
</gene>
<dbReference type="EMBL" id="AP023368">
    <property type="protein sequence ID" value="BCJ97706.1"/>
    <property type="molecule type" value="Genomic_DNA"/>
</dbReference>
<dbReference type="PANTHER" id="PTHR42885:SF1">
    <property type="entry name" value="THREONINE-PHOSPHATE DECARBOXYLASE"/>
    <property type="match status" value="1"/>
</dbReference>
<dbReference type="EC" id="2.6.1.-" evidence="3"/>
<dbReference type="PANTHER" id="PTHR42885">
    <property type="entry name" value="HISTIDINOL-PHOSPHATE AMINOTRANSFERASE-RELATED"/>
    <property type="match status" value="1"/>
</dbReference>
<reference evidence="5 6" key="2">
    <citation type="submission" date="2020-08" db="EMBL/GenBank/DDBJ databases">
        <authorList>
            <person name="Ueki A."/>
            <person name="Tonouchi A."/>
        </authorList>
    </citation>
    <scope>NUCLEOTIDE SEQUENCE [LARGE SCALE GENOMIC DNA]</scope>
    <source>
        <strain evidence="5 6">CTTW</strain>
    </source>
</reference>
<dbReference type="Proteomes" id="UP000515703">
    <property type="component" value="Chromosome"/>
</dbReference>